<evidence type="ECO:0000259" key="7">
    <source>
        <dbReference type="PROSITE" id="PS50110"/>
    </source>
</evidence>
<evidence type="ECO:0000256" key="4">
    <source>
        <dbReference type="ARBA" id="ARBA00023125"/>
    </source>
</evidence>
<gene>
    <name evidence="8" type="ORF">KSF_088680</name>
</gene>
<evidence type="ECO:0000256" key="3">
    <source>
        <dbReference type="ARBA" id="ARBA00023015"/>
    </source>
</evidence>
<evidence type="ECO:0000313" key="8">
    <source>
        <dbReference type="EMBL" id="GHO98820.1"/>
    </source>
</evidence>
<dbReference type="AlphaFoldDB" id="A0A8J3IXY3"/>
<organism evidence="8 9">
    <name type="scientific">Reticulibacter mediterranei</name>
    <dbReference type="NCBI Taxonomy" id="2778369"/>
    <lineage>
        <taxon>Bacteria</taxon>
        <taxon>Bacillati</taxon>
        <taxon>Chloroflexota</taxon>
        <taxon>Ktedonobacteria</taxon>
        <taxon>Ktedonobacterales</taxon>
        <taxon>Reticulibacteraceae</taxon>
        <taxon>Reticulibacter</taxon>
    </lineage>
</organism>
<dbReference type="InterPro" id="IPR011006">
    <property type="entry name" value="CheY-like_superfamily"/>
</dbReference>
<keyword evidence="3" id="KW-0805">Transcription regulation</keyword>
<dbReference type="PANTHER" id="PTHR48111:SF1">
    <property type="entry name" value="TWO-COMPONENT RESPONSE REGULATOR ORR33"/>
    <property type="match status" value="1"/>
</dbReference>
<protein>
    <recommendedName>
        <fullName evidence="7">Response regulatory domain-containing protein</fullName>
    </recommendedName>
</protein>
<proteinExistence type="predicted"/>
<evidence type="ECO:0000256" key="5">
    <source>
        <dbReference type="ARBA" id="ARBA00023163"/>
    </source>
</evidence>
<evidence type="ECO:0000256" key="1">
    <source>
        <dbReference type="ARBA" id="ARBA00022553"/>
    </source>
</evidence>
<comment type="caution">
    <text evidence="8">The sequence shown here is derived from an EMBL/GenBank/DDBJ whole genome shotgun (WGS) entry which is preliminary data.</text>
</comment>
<keyword evidence="9" id="KW-1185">Reference proteome</keyword>
<evidence type="ECO:0000256" key="6">
    <source>
        <dbReference type="PROSITE-ProRule" id="PRU00169"/>
    </source>
</evidence>
<dbReference type="PROSITE" id="PS50110">
    <property type="entry name" value="RESPONSE_REGULATORY"/>
    <property type="match status" value="1"/>
</dbReference>
<keyword evidence="2" id="KW-0902">Two-component regulatory system</keyword>
<feature type="modified residue" description="4-aspartylphosphate" evidence="6">
    <location>
        <position position="125"/>
    </location>
</feature>
<keyword evidence="5" id="KW-0804">Transcription</keyword>
<dbReference type="Proteomes" id="UP000597444">
    <property type="component" value="Unassembled WGS sequence"/>
</dbReference>
<dbReference type="GO" id="GO:0006355">
    <property type="term" value="P:regulation of DNA-templated transcription"/>
    <property type="evidence" value="ECO:0007669"/>
    <property type="project" value="TreeGrafter"/>
</dbReference>
<evidence type="ECO:0000256" key="2">
    <source>
        <dbReference type="ARBA" id="ARBA00023012"/>
    </source>
</evidence>
<keyword evidence="4" id="KW-0238">DNA-binding</keyword>
<keyword evidence="1 6" id="KW-0597">Phosphoprotein</keyword>
<dbReference type="Gene3D" id="3.40.50.2300">
    <property type="match status" value="1"/>
</dbReference>
<accession>A0A8J3IXY3</accession>
<dbReference type="SMART" id="SM00448">
    <property type="entry name" value="REC"/>
    <property type="match status" value="1"/>
</dbReference>
<dbReference type="EMBL" id="BNJK01000002">
    <property type="protein sequence ID" value="GHO98820.1"/>
    <property type="molecule type" value="Genomic_DNA"/>
</dbReference>
<dbReference type="PANTHER" id="PTHR48111">
    <property type="entry name" value="REGULATOR OF RPOS"/>
    <property type="match status" value="1"/>
</dbReference>
<dbReference type="InterPro" id="IPR039420">
    <property type="entry name" value="WalR-like"/>
</dbReference>
<feature type="domain" description="Response regulatory" evidence="7">
    <location>
        <begin position="76"/>
        <end position="192"/>
    </location>
</feature>
<name>A0A8J3IXY3_9CHLR</name>
<dbReference type="GO" id="GO:0032993">
    <property type="term" value="C:protein-DNA complex"/>
    <property type="evidence" value="ECO:0007669"/>
    <property type="project" value="TreeGrafter"/>
</dbReference>
<dbReference type="GO" id="GO:0005829">
    <property type="term" value="C:cytosol"/>
    <property type="evidence" value="ECO:0007669"/>
    <property type="project" value="TreeGrafter"/>
</dbReference>
<dbReference type="InterPro" id="IPR001789">
    <property type="entry name" value="Sig_transdc_resp-reg_receiver"/>
</dbReference>
<dbReference type="SUPFAM" id="SSF52172">
    <property type="entry name" value="CheY-like"/>
    <property type="match status" value="1"/>
</dbReference>
<reference evidence="8" key="1">
    <citation type="submission" date="2020-10" db="EMBL/GenBank/DDBJ databases">
        <title>Taxonomic study of unclassified bacteria belonging to the class Ktedonobacteria.</title>
        <authorList>
            <person name="Yabe S."/>
            <person name="Wang C.M."/>
            <person name="Zheng Y."/>
            <person name="Sakai Y."/>
            <person name="Cavaletti L."/>
            <person name="Monciardini P."/>
            <person name="Donadio S."/>
        </authorList>
    </citation>
    <scope>NUCLEOTIDE SEQUENCE</scope>
    <source>
        <strain evidence="8">ID150040</strain>
    </source>
</reference>
<dbReference type="GO" id="GO:0000976">
    <property type="term" value="F:transcription cis-regulatory region binding"/>
    <property type="evidence" value="ECO:0007669"/>
    <property type="project" value="TreeGrafter"/>
</dbReference>
<dbReference type="GO" id="GO:0000156">
    <property type="term" value="F:phosphorelay response regulator activity"/>
    <property type="evidence" value="ECO:0007669"/>
    <property type="project" value="TreeGrafter"/>
</dbReference>
<dbReference type="Pfam" id="PF00072">
    <property type="entry name" value="Response_reg"/>
    <property type="match status" value="1"/>
</dbReference>
<sequence length="195" mass="21509">MDEAFTDIVHGIRGVVNQLIAYAELKSQLPIPSDISQALPAFLTPEVIGQLITYAELKSQLPAPSDIPQAQSTPPKVLIMDDDTVMGNYLELLLKNANIGSQHVINGEQGLMAAQKFCPHLIVLDLAMPVVEGFEVIRRLRALPSTRSTSIIVLTGLDSEEYRMKAFELGANDYIKKPFRAEELLARVKVQLSKL</sequence>
<evidence type="ECO:0000313" key="9">
    <source>
        <dbReference type="Proteomes" id="UP000597444"/>
    </source>
</evidence>